<name>J9GN95_9ZZZZ</name>
<gene>
    <name evidence="1" type="ORF">EVA_10519</name>
</gene>
<accession>J9GN95</accession>
<dbReference type="EMBL" id="AMCI01002986">
    <property type="protein sequence ID" value="EJX01370.1"/>
    <property type="molecule type" value="Genomic_DNA"/>
</dbReference>
<evidence type="ECO:0000313" key="1">
    <source>
        <dbReference type="EMBL" id="EJX01370.1"/>
    </source>
</evidence>
<reference evidence="1" key="1">
    <citation type="journal article" date="2012" name="PLoS ONE">
        <title>Gene sets for utilization of primary and secondary nutrition supplies in the distal gut of endangered iberian lynx.</title>
        <authorList>
            <person name="Alcaide M."/>
            <person name="Messina E."/>
            <person name="Richter M."/>
            <person name="Bargiela R."/>
            <person name="Peplies J."/>
            <person name="Huws S.A."/>
            <person name="Newbold C.J."/>
            <person name="Golyshin P.N."/>
            <person name="Simon M.A."/>
            <person name="Lopez G."/>
            <person name="Yakimov M.M."/>
            <person name="Ferrer M."/>
        </authorList>
    </citation>
    <scope>NUCLEOTIDE SEQUENCE</scope>
</reference>
<organism evidence="1">
    <name type="scientific">gut metagenome</name>
    <dbReference type="NCBI Taxonomy" id="749906"/>
    <lineage>
        <taxon>unclassified sequences</taxon>
        <taxon>metagenomes</taxon>
        <taxon>organismal metagenomes</taxon>
    </lineage>
</organism>
<sequence>MHFILILPPFIGSMFPDKGQQIRRTGRVVAVDQFLHRLFPFNQQLLTSLAPAITQDAMMQIGLLEKGHIHERHAAGIETEEKDISGKSQGFGRQIQIPYLPDPLQRNRTLLGFANAGIDMLERRLRNGHPSLLHGTIEDGTKVAQIVRTGIGTNPSCVQPAFIPYHQMGIYFLQGNIFMRLQKTNKATDSGTVGGNGAVSATLCQIIQEDGRKRQKGLETKRSGCVALQDLIHIKFELFLLQLVDTIAKTQTIGIQ</sequence>
<protein>
    <submittedName>
        <fullName evidence="1">Uncharacterized protein</fullName>
    </submittedName>
</protein>
<proteinExistence type="predicted"/>
<comment type="caution">
    <text evidence="1">The sequence shown here is derived from an EMBL/GenBank/DDBJ whole genome shotgun (WGS) entry which is preliminary data.</text>
</comment>
<dbReference type="AlphaFoldDB" id="J9GN95"/>